<dbReference type="KEGG" id="ggr:HKW67_18375"/>
<dbReference type="AlphaFoldDB" id="A0A6M4ISZ9"/>
<dbReference type="RefSeq" id="WP_171226769.1">
    <property type="nucleotide sequence ID" value="NZ_CP053085.1"/>
</dbReference>
<gene>
    <name evidence="2" type="ORF">HKW67_18375</name>
</gene>
<sequence length="309" mass="33453">MPRIHNVMTSSVLPAVLLVGALLPGARAAHAQVDYRNIDSGRPVRIGDATPTARKSLELNLGNGRVEQLSQGRYRLQLEPRLTYGLLPRTEVSVRSPVFFNERALRPRAGVAGVGIGFEHQLRIESLHLPSVGLGTELFVPTGPAALPPTYSVRGMMTRSFPVGRIHFNGAYGTFNVRTPVGFEKILPPIHGACSVAPTELAMTVRFACMPSTLLSAAAPGATRTHDRWLFGMAVDKSLPLRSTLLMADVFGQKYRSIGRPVDWTGEVGVRTQLSRSIVIDAAVGRLFTGESRATFLTFGTTLSRALTL</sequence>
<proteinExistence type="predicted"/>
<keyword evidence="3" id="KW-1185">Reference proteome</keyword>
<name>A0A6M4ISZ9_9BACT</name>
<reference evidence="2 3" key="1">
    <citation type="submission" date="2020-05" db="EMBL/GenBank/DDBJ databases">
        <title>Complete genome sequence of Gemmatimonas greenlandica TET16.</title>
        <authorList>
            <person name="Zeng Y."/>
        </authorList>
    </citation>
    <scope>NUCLEOTIDE SEQUENCE [LARGE SCALE GENOMIC DNA]</scope>
    <source>
        <strain evidence="2 3">TET16</strain>
    </source>
</reference>
<organism evidence="2 3">
    <name type="scientific">Gemmatimonas groenlandica</name>
    <dbReference type="NCBI Taxonomy" id="2732249"/>
    <lineage>
        <taxon>Bacteria</taxon>
        <taxon>Pseudomonadati</taxon>
        <taxon>Gemmatimonadota</taxon>
        <taxon>Gemmatimonadia</taxon>
        <taxon>Gemmatimonadales</taxon>
        <taxon>Gemmatimonadaceae</taxon>
        <taxon>Gemmatimonas</taxon>
    </lineage>
</organism>
<evidence type="ECO:0000313" key="2">
    <source>
        <dbReference type="EMBL" id="QJR37335.1"/>
    </source>
</evidence>
<feature type="signal peptide" evidence="1">
    <location>
        <begin position="1"/>
        <end position="31"/>
    </location>
</feature>
<protein>
    <recommendedName>
        <fullName evidence="4">Transporter</fullName>
    </recommendedName>
</protein>
<evidence type="ECO:0000256" key="1">
    <source>
        <dbReference type="SAM" id="SignalP"/>
    </source>
</evidence>
<keyword evidence="1" id="KW-0732">Signal</keyword>
<dbReference type="Proteomes" id="UP000500938">
    <property type="component" value="Chromosome"/>
</dbReference>
<evidence type="ECO:0008006" key="4">
    <source>
        <dbReference type="Google" id="ProtNLM"/>
    </source>
</evidence>
<evidence type="ECO:0000313" key="3">
    <source>
        <dbReference type="Proteomes" id="UP000500938"/>
    </source>
</evidence>
<dbReference type="EMBL" id="CP053085">
    <property type="protein sequence ID" value="QJR37335.1"/>
    <property type="molecule type" value="Genomic_DNA"/>
</dbReference>
<feature type="chain" id="PRO_5026981253" description="Transporter" evidence="1">
    <location>
        <begin position="32"/>
        <end position="309"/>
    </location>
</feature>
<accession>A0A6M4ISZ9</accession>